<sequence>MKLIRTALVALVALSVVSAVRAEDPERHEFVIHHFKTEHGVVLPEAHIVFGTYGTLNAAGDNAILLPSHYMADLHGYEWLIKSDKAPHQALDTKKLFLVTTELFGNGRSSSPSNTPEPFHGPRFPVMTIRDNVNAVHQLLVEQLHVTHLRAIIGFSMGAQQAFQWAVSYPTFADRIVATSGTAKTYGHGIVRLDGQITALTADATFNGGDYTAPPAKGLEAFGVVWAGWLYSQEWWRKELWRTNTPKGTTFEQVVERFHKRFIPGADANDLILQMRTWQSNDVGMTPGFGGDTEKALASIQVPFLYMPSATDLYFPLEDARYESGFMKTGTLLPIPSLWGHTAGAGSNPADRAFLNDAIGRFLAGQAVK</sequence>
<name>A0A1I6LB50_9BACT</name>
<feature type="active site" description="Nucleophile" evidence="1">
    <location>
        <position position="156"/>
    </location>
</feature>
<dbReference type="InterPro" id="IPR029058">
    <property type="entry name" value="AB_hydrolase_fold"/>
</dbReference>
<dbReference type="PANTHER" id="PTHR32268">
    <property type="entry name" value="HOMOSERINE O-ACETYLTRANSFERASE"/>
    <property type="match status" value="1"/>
</dbReference>
<proteinExistence type="predicted"/>
<keyword evidence="2" id="KW-0732">Signal</keyword>
<dbReference type="OrthoDB" id="9800754at2"/>
<dbReference type="PANTHER" id="PTHR32268:SF15">
    <property type="entry name" value="HOMOSERINE ACETYLTRANSFERASE FAMILY PROTEIN (AFU_ORTHOLOGUE AFUA_1G15350)"/>
    <property type="match status" value="1"/>
</dbReference>
<evidence type="ECO:0000313" key="5">
    <source>
        <dbReference type="Proteomes" id="UP000199024"/>
    </source>
</evidence>
<accession>A0A1I6LB50</accession>
<feature type="chain" id="PRO_5011607601" evidence="2">
    <location>
        <begin position="23"/>
        <end position="369"/>
    </location>
</feature>
<evidence type="ECO:0000256" key="2">
    <source>
        <dbReference type="SAM" id="SignalP"/>
    </source>
</evidence>
<evidence type="ECO:0000259" key="3">
    <source>
        <dbReference type="Pfam" id="PF00561"/>
    </source>
</evidence>
<dbReference type="Gene3D" id="3.40.50.1820">
    <property type="entry name" value="alpha/beta hydrolase"/>
    <property type="match status" value="1"/>
</dbReference>
<feature type="active site" evidence="1">
    <location>
        <position position="341"/>
    </location>
</feature>
<dbReference type="NCBIfam" id="NF005757">
    <property type="entry name" value="PRK07581.1"/>
    <property type="match status" value="1"/>
</dbReference>
<dbReference type="STRING" id="474950.SAMN05421771_0504"/>
<feature type="domain" description="AB hydrolase-1" evidence="3">
    <location>
        <begin position="90"/>
        <end position="181"/>
    </location>
</feature>
<protein>
    <submittedName>
        <fullName evidence="4">Homoserine O-acetyltransferase</fullName>
    </submittedName>
</protein>
<evidence type="ECO:0000313" key="4">
    <source>
        <dbReference type="EMBL" id="SFS00664.1"/>
    </source>
</evidence>
<keyword evidence="4" id="KW-0808">Transferase</keyword>
<keyword evidence="5" id="KW-1185">Reference proteome</keyword>
<evidence type="ECO:0000256" key="1">
    <source>
        <dbReference type="PIRSR" id="PIRSR000443-1"/>
    </source>
</evidence>
<organism evidence="4 5">
    <name type="scientific">Granulicella pectinivorans</name>
    <dbReference type="NCBI Taxonomy" id="474950"/>
    <lineage>
        <taxon>Bacteria</taxon>
        <taxon>Pseudomonadati</taxon>
        <taxon>Acidobacteriota</taxon>
        <taxon>Terriglobia</taxon>
        <taxon>Terriglobales</taxon>
        <taxon>Acidobacteriaceae</taxon>
        <taxon>Granulicella</taxon>
    </lineage>
</organism>
<dbReference type="InterPro" id="IPR000073">
    <property type="entry name" value="AB_hydrolase_1"/>
</dbReference>
<dbReference type="InterPro" id="IPR008220">
    <property type="entry name" value="HAT_MetX-like"/>
</dbReference>
<dbReference type="SUPFAM" id="SSF53474">
    <property type="entry name" value="alpha/beta-Hydrolases"/>
    <property type="match status" value="1"/>
</dbReference>
<feature type="signal peptide" evidence="2">
    <location>
        <begin position="1"/>
        <end position="22"/>
    </location>
</feature>
<dbReference type="EMBL" id="FOZL01000001">
    <property type="protein sequence ID" value="SFS00664.1"/>
    <property type="molecule type" value="Genomic_DNA"/>
</dbReference>
<dbReference type="PIRSF" id="PIRSF000443">
    <property type="entry name" value="Homoser_Ac_trans"/>
    <property type="match status" value="1"/>
</dbReference>
<dbReference type="Pfam" id="PF00561">
    <property type="entry name" value="Abhydrolase_1"/>
    <property type="match status" value="1"/>
</dbReference>
<gene>
    <name evidence="4" type="ORF">SAMN05421771_0504</name>
</gene>
<dbReference type="Proteomes" id="UP000199024">
    <property type="component" value="Unassembled WGS sequence"/>
</dbReference>
<feature type="active site" evidence="1">
    <location>
        <position position="312"/>
    </location>
</feature>
<dbReference type="RefSeq" id="WP_089841404.1">
    <property type="nucleotide sequence ID" value="NZ_FOZL01000001.1"/>
</dbReference>
<reference evidence="4 5" key="1">
    <citation type="submission" date="2016-10" db="EMBL/GenBank/DDBJ databases">
        <authorList>
            <person name="de Groot N.N."/>
        </authorList>
    </citation>
    <scope>NUCLEOTIDE SEQUENCE [LARGE SCALE GENOMIC DNA]</scope>
    <source>
        <strain evidence="4 5">DSM 21001</strain>
    </source>
</reference>
<dbReference type="GO" id="GO:0016747">
    <property type="term" value="F:acyltransferase activity, transferring groups other than amino-acyl groups"/>
    <property type="evidence" value="ECO:0007669"/>
    <property type="project" value="InterPro"/>
</dbReference>
<dbReference type="AlphaFoldDB" id="A0A1I6LB50"/>